<dbReference type="PANTHER" id="PTHR42648:SF27">
    <property type="entry name" value="RNA-DIRECTED DNA POLYMERASE"/>
    <property type="match status" value="1"/>
</dbReference>
<gene>
    <name evidence="1" type="ORF">Sango_0015700</name>
</gene>
<proteinExistence type="predicted"/>
<reference evidence="1" key="2">
    <citation type="journal article" date="2024" name="Plant">
        <title>Genomic evolution and insights into agronomic trait innovations of Sesamum species.</title>
        <authorList>
            <person name="Miao H."/>
            <person name="Wang L."/>
            <person name="Qu L."/>
            <person name="Liu H."/>
            <person name="Sun Y."/>
            <person name="Le M."/>
            <person name="Wang Q."/>
            <person name="Wei S."/>
            <person name="Zheng Y."/>
            <person name="Lin W."/>
            <person name="Duan Y."/>
            <person name="Cao H."/>
            <person name="Xiong S."/>
            <person name="Wang X."/>
            <person name="Wei L."/>
            <person name="Li C."/>
            <person name="Ma Q."/>
            <person name="Ju M."/>
            <person name="Zhao R."/>
            <person name="Li G."/>
            <person name="Mu C."/>
            <person name="Tian Q."/>
            <person name="Mei H."/>
            <person name="Zhang T."/>
            <person name="Gao T."/>
            <person name="Zhang H."/>
        </authorList>
    </citation>
    <scope>NUCLEOTIDE SEQUENCE</scope>
    <source>
        <strain evidence="1">K16</strain>
    </source>
</reference>
<protein>
    <recommendedName>
        <fullName evidence="3">Reverse transcriptase Ty1/copia-type domain-containing protein</fullName>
    </recommendedName>
</protein>
<sequence length="391" mass="44731">MLCGRAWDQDMNRLEKSIYELINMLVQYEATTKNSPPSMLVGEAVTSKPKGKGARRWKRKKGKVLERSRNLGRNKMVPKLSDGKVVVAEAIRIVHLVHDLIRTAQNKRKMTKKPFIEQSALANDLLDLIHSDVCRPLNTQPRGGFSYFITFIDDHSWEYALETAAKLLNMVPSKTVTYTSYQIWHGKLLYYKYLKVLGIPTYFKRLVGDKLDSSSSLCRFVGYPKETIGSTIVPQQPERYGFLCLTSQLDNNPKTYGEAMLDIDSEIRNLGEASYILAIKIIRDRSKRILGMTQTSQHTVYVVQCIRPDVTFTLSVTSRYQACADETHWIAVKTILKYLRRNKDIFLIYGFVLKLNGGVVAWKSFKQDITVYSTTEANYVVALQAVRRQFG</sequence>
<comment type="caution">
    <text evidence="1">The sequence shown here is derived from an EMBL/GenBank/DDBJ whole genome shotgun (WGS) entry which is preliminary data.</text>
</comment>
<evidence type="ECO:0000313" key="1">
    <source>
        <dbReference type="EMBL" id="KAK4409427.1"/>
    </source>
</evidence>
<dbReference type="InterPro" id="IPR039537">
    <property type="entry name" value="Retrotran_Ty1/copia-like"/>
</dbReference>
<name>A0AAE2C524_9LAMI</name>
<dbReference type="Proteomes" id="UP001289374">
    <property type="component" value="Unassembled WGS sequence"/>
</dbReference>
<dbReference type="PANTHER" id="PTHR42648">
    <property type="entry name" value="TRANSPOSASE, PUTATIVE-RELATED"/>
    <property type="match status" value="1"/>
</dbReference>
<organism evidence="1 2">
    <name type="scientific">Sesamum angolense</name>
    <dbReference type="NCBI Taxonomy" id="2727404"/>
    <lineage>
        <taxon>Eukaryota</taxon>
        <taxon>Viridiplantae</taxon>
        <taxon>Streptophyta</taxon>
        <taxon>Embryophyta</taxon>
        <taxon>Tracheophyta</taxon>
        <taxon>Spermatophyta</taxon>
        <taxon>Magnoliopsida</taxon>
        <taxon>eudicotyledons</taxon>
        <taxon>Gunneridae</taxon>
        <taxon>Pentapetalae</taxon>
        <taxon>asterids</taxon>
        <taxon>lamiids</taxon>
        <taxon>Lamiales</taxon>
        <taxon>Pedaliaceae</taxon>
        <taxon>Sesamum</taxon>
    </lineage>
</organism>
<accession>A0AAE2C524</accession>
<dbReference type="AlphaFoldDB" id="A0AAE2C524"/>
<evidence type="ECO:0000313" key="2">
    <source>
        <dbReference type="Proteomes" id="UP001289374"/>
    </source>
</evidence>
<keyword evidence="2" id="KW-1185">Reference proteome</keyword>
<evidence type="ECO:0008006" key="3">
    <source>
        <dbReference type="Google" id="ProtNLM"/>
    </source>
</evidence>
<reference evidence="1" key="1">
    <citation type="submission" date="2020-06" db="EMBL/GenBank/DDBJ databases">
        <authorList>
            <person name="Li T."/>
            <person name="Hu X."/>
            <person name="Zhang T."/>
            <person name="Song X."/>
            <person name="Zhang H."/>
            <person name="Dai N."/>
            <person name="Sheng W."/>
            <person name="Hou X."/>
            <person name="Wei L."/>
        </authorList>
    </citation>
    <scope>NUCLEOTIDE SEQUENCE</scope>
    <source>
        <strain evidence="1">K16</strain>
        <tissue evidence="1">Leaf</tissue>
    </source>
</reference>
<dbReference type="EMBL" id="JACGWL010000001">
    <property type="protein sequence ID" value="KAK4409427.1"/>
    <property type="molecule type" value="Genomic_DNA"/>
</dbReference>